<accession>A0ACA9MY24</accession>
<gene>
    <name evidence="1" type="ORF">SPELUC_LOCUS7855</name>
</gene>
<dbReference type="Proteomes" id="UP000789366">
    <property type="component" value="Unassembled WGS sequence"/>
</dbReference>
<organism evidence="1 2">
    <name type="scientific">Cetraspora pellucida</name>
    <dbReference type="NCBI Taxonomy" id="1433469"/>
    <lineage>
        <taxon>Eukaryota</taxon>
        <taxon>Fungi</taxon>
        <taxon>Fungi incertae sedis</taxon>
        <taxon>Mucoromycota</taxon>
        <taxon>Glomeromycotina</taxon>
        <taxon>Glomeromycetes</taxon>
        <taxon>Diversisporales</taxon>
        <taxon>Gigasporaceae</taxon>
        <taxon>Cetraspora</taxon>
    </lineage>
</organism>
<keyword evidence="2" id="KW-1185">Reference proteome</keyword>
<proteinExistence type="predicted"/>
<reference evidence="1" key="1">
    <citation type="submission" date="2021-06" db="EMBL/GenBank/DDBJ databases">
        <authorList>
            <person name="Kallberg Y."/>
            <person name="Tangrot J."/>
            <person name="Rosling A."/>
        </authorList>
    </citation>
    <scope>NUCLEOTIDE SEQUENCE</scope>
    <source>
        <strain evidence="1">28 12/20/2015</strain>
    </source>
</reference>
<sequence length="359" mass="41021">MPELRELEAKYNYILPNSPTQKAGQTASPKFRPVARQNPMLSLDSIDGLSVSLVYRNHHLAQISTRGNGIIGEDITFNKELLKNVPFFLKEVADCEVRGEVYMKKEEFLRLNEELKKSGHKLLANPRNAAAGSLRTLVPLQNRNLHFFAYQLFNSNLPTQLSCLQELEKLGFAVSHDYRLFRNVEEVGQFIQQQEKKRESLDFESDGIVVKVDDYRHYEKLGQTSRFPRLNIGDEIVIKKAGDVIPQITKVIKLNDGASLDIKGISTKNIQKLYENNLLNQPADFYRLYQKERQLLKLEGFRKKSVGNMLHSIENSKKRPLANLLTALGIPLLSSVKTQKLTKFYPDLSSFLTAVKNEE</sequence>
<evidence type="ECO:0000313" key="2">
    <source>
        <dbReference type="Proteomes" id="UP000789366"/>
    </source>
</evidence>
<comment type="caution">
    <text evidence="1">The sequence shown here is derived from an EMBL/GenBank/DDBJ whole genome shotgun (WGS) entry which is preliminary data.</text>
</comment>
<protein>
    <submittedName>
        <fullName evidence="1">9095_t:CDS:1</fullName>
    </submittedName>
</protein>
<evidence type="ECO:0000313" key="1">
    <source>
        <dbReference type="EMBL" id="CAG8620615.1"/>
    </source>
</evidence>
<dbReference type="EMBL" id="CAJVPW010010921">
    <property type="protein sequence ID" value="CAG8620615.1"/>
    <property type="molecule type" value="Genomic_DNA"/>
</dbReference>
<name>A0ACA9MY24_9GLOM</name>